<dbReference type="InterPro" id="IPR001878">
    <property type="entry name" value="Znf_CCHC"/>
</dbReference>
<organism evidence="3 4">
    <name type="scientific">Porphyra umbilicalis</name>
    <name type="common">Purple laver</name>
    <name type="synonym">Red alga</name>
    <dbReference type="NCBI Taxonomy" id="2786"/>
    <lineage>
        <taxon>Eukaryota</taxon>
        <taxon>Rhodophyta</taxon>
        <taxon>Bangiophyceae</taxon>
        <taxon>Bangiales</taxon>
        <taxon>Bangiaceae</taxon>
        <taxon>Porphyra</taxon>
    </lineage>
</organism>
<feature type="domain" description="CCHC-type" evidence="2">
    <location>
        <begin position="496"/>
        <end position="512"/>
    </location>
</feature>
<evidence type="ECO:0000313" key="4">
    <source>
        <dbReference type="Proteomes" id="UP000218209"/>
    </source>
</evidence>
<feature type="region of interest" description="Disordered" evidence="1">
    <location>
        <begin position="469"/>
        <end position="488"/>
    </location>
</feature>
<feature type="compositionally biased region" description="Polar residues" evidence="1">
    <location>
        <begin position="70"/>
        <end position="82"/>
    </location>
</feature>
<name>A0A1X6PAF0_PORUM</name>
<reference evidence="3 4" key="1">
    <citation type="submission" date="2017-03" db="EMBL/GenBank/DDBJ databases">
        <title>WGS assembly of Porphyra umbilicalis.</title>
        <authorList>
            <person name="Brawley S.H."/>
            <person name="Blouin N.A."/>
            <person name="Ficko-Blean E."/>
            <person name="Wheeler G.L."/>
            <person name="Lohr M."/>
            <person name="Goodson H.V."/>
            <person name="Jenkins J.W."/>
            <person name="Blaby-Haas C.E."/>
            <person name="Helliwell K.E."/>
            <person name="Chan C."/>
            <person name="Marriage T."/>
            <person name="Bhattacharya D."/>
            <person name="Klein A.S."/>
            <person name="Badis Y."/>
            <person name="Brodie J."/>
            <person name="Cao Y."/>
            <person name="Collen J."/>
            <person name="Dittami S.M."/>
            <person name="Gachon C.M."/>
            <person name="Green B.R."/>
            <person name="Karpowicz S."/>
            <person name="Kim J.W."/>
            <person name="Kudahl U."/>
            <person name="Lin S."/>
            <person name="Michel G."/>
            <person name="Mittag M."/>
            <person name="Olson B.J."/>
            <person name="Pangilinan J."/>
            <person name="Peng Y."/>
            <person name="Qiu H."/>
            <person name="Shu S."/>
            <person name="Singer J.T."/>
            <person name="Smith A.G."/>
            <person name="Sprecher B.N."/>
            <person name="Wagner V."/>
            <person name="Wang W."/>
            <person name="Wang Z.-Y."/>
            <person name="Yan J."/>
            <person name="Yarish C."/>
            <person name="Zoeuner-Riek S."/>
            <person name="Zhuang Y."/>
            <person name="Zou Y."/>
            <person name="Lindquist E.A."/>
            <person name="Grimwood J."/>
            <person name="Barry K."/>
            <person name="Rokhsar D.S."/>
            <person name="Schmutz J."/>
            <person name="Stiller J.W."/>
            <person name="Grossman A.R."/>
            <person name="Prochnik S.E."/>
        </authorList>
    </citation>
    <scope>NUCLEOTIDE SEQUENCE [LARGE SCALE GENOMIC DNA]</scope>
    <source>
        <strain evidence="3">4086291</strain>
    </source>
</reference>
<dbReference type="AlphaFoldDB" id="A0A1X6PAF0"/>
<dbReference type="SMART" id="SM00343">
    <property type="entry name" value="ZnF_C2HC"/>
    <property type="match status" value="1"/>
</dbReference>
<feature type="compositionally biased region" description="Basic residues" evidence="1">
    <location>
        <begin position="172"/>
        <end position="187"/>
    </location>
</feature>
<gene>
    <name evidence="3" type="ORF">BU14_0136s0004</name>
</gene>
<accession>A0A1X6PAF0</accession>
<feature type="compositionally biased region" description="Low complexity" evidence="1">
    <location>
        <begin position="18"/>
        <end position="34"/>
    </location>
</feature>
<dbReference type="Proteomes" id="UP000218209">
    <property type="component" value="Unassembled WGS sequence"/>
</dbReference>
<evidence type="ECO:0000259" key="2">
    <source>
        <dbReference type="SMART" id="SM00343"/>
    </source>
</evidence>
<dbReference type="GO" id="GO:0008270">
    <property type="term" value="F:zinc ion binding"/>
    <property type="evidence" value="ECO:0007669"/>
    <property type="project" value="InterPro"/>
</dbReference>
<feature type="region of interest" description="Disordered" evidence="1">
    <location>
        <begin position="124"/>
        <end position="200"/>
    </location>
</feature>
<sequence length="581" mass="63146">MPTPTSSLGETSPRRTSTDTPPASAGAGIPGSSGLVPPPPTPADVAGLGGSSRVTTTVKTEMPRPAVAGTGTSKGKQKWTPTPASPGRRDASGAPPDVASSPAVMSFLESLREELRADMAGAVETLTAGRTPGRLASPSAGMGRSGNRVVTGGGGGDDGGPDGSTSGDSRRDRRSRRSRSSLRRRCPRSSSSDSSSRSDEEMVRRMLVNFQIPVHKVGDNLLNTVTDWHSYRLDNQNQTFTSRMRLRITQDRKKLRVSMDRVRFDGTKPAELFSFLRRFVRACNDSNVWEGKALYLVGSFLTGAAATRFNKILPDTAGHIPGRTVASFPEAVHWLLVNYADSITLNQAVTDVNRASLGAHEVPDAFAAHLRDLGEACGNVYGEDRLKMAFSQGLPKHLQVDAQQYNLQFTEHTLQQLASFTQGKHEQVKALQRLQPTPPKMYLERPSSRTGPKAPVLAVGESSSQAGGRLEGWRGFVTPSRPRVTRGGERPNRVRACWLCNKEDHIAAACPEVPKELRDKLARQGIQFAKAVRWADRQAKGASPGRRDPKTVHNLRVAILQSIQENLYKESPEDWDSHPEE</sequence>
<feature type="compositionally biased region" description="Gly residues" evidence="1">
    <location>
        <begin position="151"/>
        <end position="162"/>
    </location>
</feature>
<feature type="compositionally biased region" description="Polar residues" evidence="1">
    <location>
        <begin position="1"/>
        <end position="10"/>
    </location>
</feature>
<protein>
    <recommendedName>
        <fullName evidence="2">CCHC-type domain-containing protein</fullName>
    </recommendedName>
</protein>
<keyword evidence="4" id="KW-1185">Reference proteome</keyword>
<proteinExistence type="predicted"/>
<evidence type="ECO:0000256" key="1">
    <source>
        <dbReference type="SAM" id="MobiDB-lite"/>
    </source>
</evidence>
<dbReference type="EMBL" id="KV918830">
    <property type="protein sequence ID" value="OSX77706.1"/>
    <property type="molecule type" value="Genomic_DNA"/>
</dbReference>
<dbReference type="GO" id="GO:0003676">
    <property type="term" value="F:nucleic acid binding"/>
    <property type="evidence" value="ECO:0007669"/>
    <property type="project" value="InterPro"/>
</dbReference>
<feature type="region of interest" description="Disordered" evidence="1">
    <location>
        <begin position="1"/>
        <end position="101"/>
    </location>
</feature>
<evidence type="ECO:0000313" key="3">
    <source>
        <dbReference type="EMBL" id="OSX77706.1"/>
    </source>
</evidence>